<evidence type="ECO:0000313" key="2">
    <source>
        <dbReference type="Proteomes" id="UP000233469"/>
    </source>
</evidence>
<reference evidence="1 2" key="1">
    <citation type="submission" date="2016-04" db="EMBL/GenBank/DDBJ databases">
        <title>Genome analyses suggest a sexual origin of heterokaryosis in a supposedly ancient asexual fungus.</title>
        <authorList>
            <person name="Ropars J."/>
            <person name="Sedzielewska K."/>
            <person name="Noel J."/>
            <person name="Charron P."/>
            <person name="Farinelli L."/>
            <person name="Marton T."/>
            <person name="Kruger M."/>
            <person name="Pelin A."/>
            <person name="Brachmann A."/>
            <person name="Corradi N."/>
        </authorList>
    </citation>
    <scope>NUCLEOTIDE SEQUENCE [LARGE SCALE GENOMIC DNA]</scope>
    <source>
        <strain evidence="1 2">C2</strain>
    </source>
</reference>
<evidence type="ECO:0000313" key="1">
    <source>
        <dbReference type="EMBL" id="PKK62213.1"/>
    </source>
</evidence>
<dbReference type="AlphaFoldDB" id="A0A2N1MKR2"/>
<name>A0A2N1MKR2_9GLOM</name>
<sequence>MGNVYRVMKEITLTCRLFRGIEANSEKFEIKVLIINIHNDNEENFSTLVLKNDEEEDIKILQGIISESEENYDRDVDVIENTDKRSGCYIYEMIDAEIIFLGELRIDKKYGGIQVNIGLYQFALIDDENEKNGISDWKTLEKWYQLSTRRMPMLILI</sequence>
<accession>A0A2N1MKR2</accession>
<dbReference type="EMBL" id="LLXL01001987">
    <property type="protein sequence ID" value="PKK62213.1"/>
    <property type="molecule type" value="Genomic_DNA"/>
</dbReference>
<proteinExistence type="predicted"/>
<protein>
    <submittedName>
        <fullName evidence="1">Uncharacterized protein</fullName>
    </submittedName>
</protein>
<reference evidence="1 2" key="2">
    <citation type="submission" date="2017-10" db="EMBL/GenBank/DDBJ databases">
        <title>Extensive intraspecific genome diversity in a model arbuscular mycorrhizal fungus.</title>
        <authorList>
            <person name="Chen E.C.H."/>
            <person name="Morin E."/>
            <person name="Baudet D."/>
            <person name="Noel J."/>
            <person name="Ndikumana S."/>
            <person name="Charron P."/>
            <person name="St-Onge C."/>
            <person name="Giorgi J."/>
            <person name="Grigoriev I.V."/>
            <person name="Roux C."/>
            <person name="Martin F.M."/>
            <person name="Corradi N."/>
        </authorList>
    </citation>
    <scope>NUCLEOTIDE SEQUENCE [LARGE SCALE GENOMIC DNA]</scope>
    <source>
        <strain evidence="1 2">C2</strain>
    </source>
</reference>
<dbReference type="Proteomes" id="UP000233469">
    <property type="component" value="Unassembled WGS sequence"/>
</dbReference>
<comment type="caution">
    <text evidence="1">The sequence shown here is derived from an EMBL/GenBank/DDBJ whole genome shotgun (WGS) entry which is preliminary data.</text>
</comment>
<dbReference type="VEuPathDB" id="FungiDB:FUN_015144"/>
<organism evidence="1 2">
    <name type="scientific">Rhizophagus irregularis</name>
    <dbReference type="NCBI Taxonomy" id="588596"/>
    <lineage>
        <taxon>Eukaryota</taxon>
        <taxon>Fungi</taxon>
        <taxon>Fungi incertae sedis</taxon>
        <taxon>Mucoromycota</taxon>
        <taxon>Glomeromycotina</taxon>
        <taxon>Glomeromycetes</taxon>
        <taxon>Glomerales</taxon>
        <taxon>Glomeraceae</taxon>
        <taxon>Rhizophagus</taxon>
    </lineage>
</organism>
<gene>
    <name evidence="1" type="ORF">RhiirC2_790698</name>
</gene>